<dbReference type="GeneID" id="19471275"/>
<dbReference type="RefSeq" id="XP_008081207.1">
    <property type="nucleotide sequence ID" value="XM_008083016.1"/>
</dbReference>
<name>S3DYP6_GLAL2</name>
<accession>S3DYP6</accession>
<gene>
    <name evidence="2" type="ORF">GLAREA_12234</name>
</gene>
<feature type="signal peptide" evidence="1">
    <location>
        <begin position="1"/>
        <end position="23"/>
    </location>
</feature>
<dbReference type="EMBL" id="KE145361">
    <property type="protein sequence ID" value="EPE31478.1"/>
    <property type="molecule type" value="Genomic_DNA"/>
</dbReference>
<evidence type="ECO:0000313" key="2">
    <source>
        <dbReference type="EMBL" id="EPE31478.1"/>
    </source>
</evidence>
<dbReference type="Proteomes" id="UP000016922">
    <property type="component" value="Unassembled WGS sequence"/>
</dbReference>
<dbReference type="KEGG" id="glz:GLAREA_12234"/>
<feature type="chain" id="PRO_5004508656" evidence="1">
    <location>
        <begin position="24"/>
        <end position="122"/>
    </location>
</feature>
<protein>
    <submittedName>
        <fullName evidence="2">Uncharacterized protein</fullName>
    </submittedName>
</protein>
<keyword evidence="3" id="KW-1185">Reference proteome</keyword>
<evidence type="ECO:0000313" key="3">
    <source>
        <dbReference type="Proteomes" id="UP000016922"/>
    </source>
</evidence>
<sequence>MRQGGNGILHHVVHFILVLNTDAVVIEFNSANLIVPAGDAQDPMKVCPRQAYRPPQLVEKESVVKNGQSGVQKTHHFAWIPNVRDSTLSNPHQTSVVDSHPVPLAIFDQKGREIARIMRMVM</sequence>
<evidence type="ECO:0000256" key="1">
    <source>
        <dbReference type="SAM" id="SignalP"/>
    </source>
</evidence>
<dbReference type="HOGENOM" id="CLU_2026971_0_0_1"/>
<reference evidence="2 3" key="1">
    <citation type="journal article" date="2013" name="BMC Genomics">
        <title>Genomics-driven discovery of the pneumocandin biosynthetic gene cluster in the fungus Glarea lozoyensis.</title>
        <authorList>
            <person name="Chen L."/>
            <person name="Yue Q."/>
            <person name="Zhang X."/>
            <person name="Xiang M."/>
            <person name="Wang C."/>
            <person name="Li S."/>
            <person name="Che Y."/>
            <person name="Ortiz-Lopez F.J."/>
            <person name="Bills G.F."/>
            <person name="Liu X."/>
            <person name="An Z."/>
        </authorList>
    </citation>
    <scope>NUCLEOTIDE SEQUENCE [LARGE SCALE GENOMIC DNA]</scope>
    <source>
        <strain evidence="3">ATCC 20868 / MF5171</strain>
    </source>
</reference>
<proteinExistence type="predicted"/>
<organism evidence="2 3">
    <name type="scientific">Glarea lozoyensis (strain ATCC 20868 / MF5171)</name>
    <dbReference type="NCBI Taxonomy" id="1116229"/>
    <lineage>
        <taxon>Eukaryota</taxon>
        <taxon>Fungi</taxon>
        <taxon>Dikarya</taxon>
        <taxon>Ascomycota</taxon>
        <taxon>Pezizomycotina</taxon>
        <taxon>Leotiomycetes</taxon>
        <taxon>Helotiales</taxon>
        <taxon>Helotiaceae</taxon>
        <taxon>Glarea</taxon>
    </lineage>
</organism>
<dbReference type="AlphaFoldDB" id="S3DYP6"/>
<keyword evidence="1" id="KW-0732">Signal</keyword>